<gene>
    <name evidence="2" type="ORF">PYX00_010698</name>
</gene>
<dbReference type="PANTHER" id="PTHR47163">
    <property type="entry name" value="DDE_TNP_IS1595 DOMAIN-CONTAINING PROTEIN"/>
    <property type="match status" value="1"/>
</dbReference>
<feature type="compositionally biased region" description="Polar residues" evidence="1">
    <location>
        <begin position="441"/>
        <end position="451"/>
    </location>
</feature>
<dbReference type="InterPro" id="IPR053164">
    <property type="entry name" value="IS1016-like_transposase"/>
</dbReference>
<proteinExistence type="predicted"/>
<dbReference type="EMBL" id="JARGDH010000005">
    <property type="protein sequence ID" value="KAL0268919.1"/>
    <property type="molecule type" value="Genomic_DNA"/>
</dbReference>
<evidence type="ECO:0000313" key="2">
    <source>
        <dbReference type="EMBL" id="KAL0268919.1"/>
    </source>
</evidence>
<comment type="caution">
    <text evidence="2">The sequence shown here is derived from an EMBL/GenBank/DDBJ whole genome shotgun (WGS) entry which is preliminary data.</text>
</comment>
<protein>
    <recommendedName>
        <fullName evidence="3">ISXO2-like transposase domain-containing protein</fullName>
    </recommendedName>
</protein>
<feature type="region of interest" description="Disordered" evidence="1">
    <location>
        <begin position="441"/>
        <end position="469"/>
    </location>
</feature>
<dbReference type="AlphaFoldDB" id="A0AAW2HGA5"/>
<reference evidence="2" key="1">
    <citation type="journal article" date="2024" name="Gigascience">
        <title>Chromosome-level genome of the poultry shaft louse Menopon gallinae provides insight into the host-switching and adaptive evolution of parasitic lice.</title>
        <authorList>
            <person name="Xu Y."/>
            <person name="Ma L."/>
            <person name="Liu S."/>
            <person name="Liang Y."/>
            <person name="Liu Q."/>
            <person name="He Z."/>
            <person name="Tian L."/>
            <person name="Duan Y."/>
            <person name="Cai W."/>
            <person name="Li H."/>
            <person name="Song F."/>
        </authorList>
    </citation>
    <scope>NUCLEOTIDE SEQUENCE</scope>
    <source>
        <strain evidence="2">Cailab_2023a</strain>
    </source>
</reference>
<evidence type="ECO:0008006" key="3">
    <source>
        <dbReference type="Google" id="ProtNLM"/>
    </source>
</evidence>
<name>A0AAW2HGA5_9NEOP</name>
<accession>A0AAW2HGA5</accession>
<evidence type="ECO:0000256" key="1">
    <source>
        <dbReference type="SAM" id="MobiDB-lite"/>
    </source>
</evidence>
<dbReference type="PANTHER" id="PTHR47163:SF2">
    <property type="entry name" value="SI:DKEY-17M8.2"/>
    <property type="match status" value="1"/>
</dbReference>
<sequence>MHFLFRDVMEIECQGCYYTLCSFVCLTEDLSEILQFLWKHGCLRRSYLCEKCGRKCAIGDKDLFFRCNRNTLDVPLNSQSPDTTSQGHTQSVDCPQQHLQTNGESQLNLHHQIPPLSHHQYGIPQANVPEVQQQPRIVPLHGGTPEGLMLTERIHHPGMLPTENSCGGDSVTQGVVPDGVLSQNQMNHSDRIYTVMDSQGNQIIHTIDQNNIISSEGHPVHGMTSNMPLIQSQQIIQGSLEESVIEEPPQKMPKRSVKQDGGKTPKKRCNFKVSMKKGTFFEKSKLPIDTVCKFVVFWCCMKHPTQEFLRNELSLATRTVVDWSTACREICIHWAKSVSEKIGGEGVMVQIDEVKIQENKESKHGDNGNRFSFWGMEKDKDKGKIFIVPVPACDSWSLLTVVNDWILPGSVIISNCWKAYDCLKLEEFVQQTAVQSKTFVHPQNNSGQQNFDGKVDDAGTGSGSELQMPRFGTRRSHHLGDLAEFMFKRRYSNHLERMHAFFRQISLAYPLR</sequence>
<organism evidence="2">
    <name type="scientific">Menopon gallinae</name>
    <name type="common">poultry shaft louse</name>
    <dbReference type="NCBI Taxonomy" id="328185"/>
    <lineage>
        <taxon>Eukaryota</taxon>
        <taxon>Metazoa</taxon>
        <taxon>Ecdysozoa</taxon>
        <taxon>Arthropoda</taxon>
        <taxon>Hexapoda</taxon>
        <taxon>Insecta</taxon>
        <taxon>Pterygota</taxon>
        <taxon>Neoptera</taxon>
        <taxon>Paraneoptera</taxon>
        <taxon>Psocodea</taxon>
        <taxon>Troctomorpha</taxon>
        <taxon>Phthiraptera</taxon>
        <taxon>Amblycera</taxon>
        <taxon>Menoponidae</taxon>
        <taxon>Menopon</taxon>
    </lineage>
</organism>